<evidence type="ECO:0000313" key="7">
    <source>
        <dbReference type="Proteomes" id="UP000186385"/>
    </source>
</evidence>
<evidence type="ECO:0000313" key="6">
    <source>
        <dbReference type="EMBL" id="SIP88370.1"/>
    </source>
</evidence>
<dbReference type="InterPro" id="IPR037923">
    <property type="entry name" value="HTH-like"/>
</dbReference>
<dbReference type="EMBL" id="MWSK01000001">
    <property type="protein sequence ID" value="OXS79954.1"/>
    <property type="molecule type" value="Genomic_DNA"/>
</dbReference>
<dbReference type="SUPFAM" id="SSF51215">
    <property type="entry name" value="Regulatory protein AraC"/>
    <property type="match status" value="1"/>
</dbReference>
<dbReference type="PROSITE" id="PS00041">
    <property type="entry name" value="HTH_ARAC_FAMILY_1"/>
    <property type="match status" value="1"/>
</dbReference>
<dbReference type="Gene3D" id="1.10.10.60">
    <property type="entry name" value="Homeodomain-like"/>
    <property type="match status" value="2"/>
</dbReference>
<name>A0A1N6N8J2_9BACI</name>
<dbReference type="SUPFAM" id="SSF46689">
    <property type="entry name" value="Homeodomain-like"/>
    <property type="match status" value="2"/>
</dbReference>
<dbReference type="InterPro" id="IPR014710">
    <property type="entry name" value="RmlC-like_jellyroll"/>
</dbReference>
<dbReference type="Pfam" id="PF12833">
    <property type="entry name" value="HTH_18"/>
    <property type="match status" value="1"/>
</dbReference>
<dbReference type="GO" id="GO:0003700">
    <property type="term" value="F:DNA-binding transcription factor activity"/>
    <property type="evidence" value="ECO:0007669"/>
    <property type="project" value="InterPro"/>
</dbReference>
<dbReference type="InterPro" id="IPR009057">
    <property type="entry name" value="Homeodomain-like_sf"/>
</dbReference>
<dbReference type="OrthoDB" id="182534at2"/>
<dbReference type="EMBL" id="FTLX01000001">
    <property type="protein sequence ID" value="SIP88370.1"/>
    <property type="molecule type" value="Genomic_DNA"/>
</dbReference>
<dbReference type="Pfam" id="PF07883">
    <property type="entry name" value="Cupin_2"/>
    <property type="match status" value="1"/>
</dbReference>
<keyword evidence="8" id="KW-1185">Reference proteome</keyword>
<proteinExistence type="predicted"/>
<dbReference type="AlphaFoldDB" id="A0A1N6N8J2"/>
<dbReference type="Proteomes" id="UP000215545">
    <property type="component" value="Unassembled WGS sequence"/>
</dbReference>
<accession>A0A1N6N8J2</accession>
<reference evidence="5" key="3">
    <citation type="submission" date="2017-03" db="EMBL/GenBank/DDBJ databases">
        <authorList>
            <person name="Dastager S.G."/>
            <person name="Neurgaonkar P.S."/>
            <person name="Dharne M.S."/>
        </authorList>
    </citation>
    <scope>NUCLEOTIDE SEQUENCE</scope>
    <source>
        <strain evidence="5">DSM 25145</strain>
    </source>
</reference>
<keyword evidence="3" id="KW-0804">Transcription</keyword>
<protein>
    <submittedName>
        <fullName evidence="5">AraC family transcriptional regulator</fullName>
    </submittedName>
    <submittedName>
        <fullName evidence="6">Transcriptional regulator, AraC family</fullName>
    </submittedName>
</protein>
<dbReference type="InterPro" id="IPR013096">
    <property type="entry name" value="Cupin_2"/>
</dbReference>
<keyword evidence="1" id="KW-0805">Transcription regulation</keyword>
<reference evidence="6 7" key="1">
    <citation type="submission" date="2017-01" db="EMBL/GenBank/DDBJ databases">
        <authorList>
            <person name="Mah S.A."/>
            <person name="Swanson W.J."/>
            <person name="Moy G.W."/>
            <person name="Vacquier V.D."/>
        </authorList>
    </citation>
    <scope>NUCLEOTIDE SEQUENCE [LARGE SCALE GENOMIC DNA]</scope>
    <source>
        <strain evidence="6 7">NIO-1016</strain>
    </source>
</reference>
<keyword evidence="2" id="KW-0238">DNA-binding</keyword>
<dbReference type="GO" id="GO:0043565">
    <property type="term" value="F:sequence-specific DNA binding"/>
    <property type="evidence" value="ECO:0007669"/>
    <property type="project" value="InterPro"/>
</dbReference>
<evidence type="ECO:0000313" key="5">
    <source>
        <dbReference type="EMBL" id="OXS79954.1"/>
    </source>
</evidence>
<sequence>MLKTGKNSPATCCIEKQPYLISAQKEDRLQTRLARMMHMHDDRIEILQLRSGHGIHIIDGQEYETKQGDILVYNAGVPHEEMADAKNGMDILSCAIGNVSIKGLAPNVLFTQAYRPVIQDSPLYQDIGSLMSMLFSHFTSPHPSRELEHHLLCSLLLLVRNAAMGSERDDERKQKEIGDLVQRFIDEHYQEEISLQHIAQALHMSPYYLSHAFKRTTGYTPMNYVTRRRIGEAQSRLLSTDHTVTDIAYAVGYSSASNFHNAFKKMIGLSPQKYREFWRKQL</sequence>
<evidence type="ECO:0000313" key="8">
    <source>
        <dbReference type="Proteomes" id="UP000215545"/>
    </source>
</evidence>
<gene>
    <name evidence="5" type="ORF">B1B05_00245</name>
    <name evidence="6" type="ORF">SAMN05443094_10150</name>
</gene>
<dbReference type="SMART" id="SM00342">
    <property type="entry name" value="HTH_ARAC"/>
    <property type="match status" value="1"/>
</dbReference>
<dbReference type="STRING" id="1017273.SAMN05443094_10150"/>
<dbReference type="InterPro" id="IPR018062">
    <property type="entry name" value="HTH_AraC-typ_CS"/>
</dbReference>
<evidence type="ECO:0000256" key="3">
    <source>
        <dbReference type="ARBA" id="ARBA00023163"/>
    </source>
</evidence>
<organism evidence="6 7">
    <name type="scientific">Domibacillus enclensis</name>
    <dbReference type="NCBI Taxonomy" id="1017273"/>
    <lineage>
        <taxon>Bacteria</taxon>
        <taxon>Bacillati</taxon>
        <taxon>Bacillota</taxon>
        <taxon>Bacilli</taxon>
        <taxon>Bacillales</taxon>
        <taxon>Bacillaceae</taxon>
        <taxon>Domibacillus</taxon>
    </lineage>
</organism>
<dbReference type="PANTHER" id="PTHR43280:SF28">
    <property type="entry name" value="HTH-TYPE TRANSCRIPTIONAL ACTIVATOR RHAS"/>
    <property type="match status" value="1"/>
</dbReference>
<dbReference type="InterPro" id="IPR018060">
    <property type="entry name" value="HTH_AraC"/>
</dbReference>
<feature type="domain" description="HTH araC/xylS-type" evidence="4">
    <location>
        <begin position="179"/>
        <end position="277"/>
    </location>
</feature>
<evidence type="ECO:0000256" key="2">
    <source>
        <dbReference type="ARBA" id="ARBA00023125"/>
    </source>
</evidence>
<dbReference type="Proteomes" id="UP000186385">
    <property type="component" value="Unassembled WGS sequence"/>
</dbReference>
<dbReference type="PRINTS" id="PR00032">
    <property type="entry name" value="HTHARAC"/>
</dbReference>
<evidence type="ECO:0000259" key="4">
    <source>
        <dbReference type="PROSITE" id="PS01124"/>
    </source>
</evidence>
<dbReference type="Gene3D" id="2.60.120.10">
    <property type="entry name" value="Jelly Rolls"/>
    <property type="match status" value="1"/>
</dbReference>
<dbReference type="PANTHER" id="PTHR43280">
    <property type="entry name" value="ARAC-FAMILY TRANSCRIPTIONAL REGULATOR"/>
    <property type="match status" value="1"/>
</dbReference>
<dbReference type="InterPro" id="IPR020449">
    <property type="entry name" value="Tscrpt_reg_AraC-type_HTH"/>
</dbReference>
<dbReference type="PROSITE" id="PS01124">
    <property type="entry name" value="HTH_ARAC_FAMILY_2"/>
    <property type="match status" value="1"/>
</dbReference>
<evidence type="ECO:0000256" key="1">
    <source>
        <dbReference type="ARBA" id="ARBA00023015"/>
    </source>
</evidence>
<dbReference type="RefSeq" id="WP_052698504.1">
    <property type="nucleotide sequence ID" value="NZ_FTLX01000001.1"/>
</dbReference>
<reference evidence="8" key="2">
    <citation type="submission" date="2017-03" db="EMBL/GenBank/DDBJ databases">
        <title>Bacillus sp. V-88(T) DSM27956, whole genome shotgun sequencing project.</title>
        <authorList>
            <person name="Dastager S.G."/>
            <person name="Neurgaonkar P.S."/>
            <person name="Dharne M.S."/>
        </authorList>
    </citation>
    <scope>NUCLEOTIDE SEQUENCE [LARGE SCALE GENOMIC DNA]</scope>
    <source>
        <strain evidence="8">DSM 25145</strain>
    </source>
</reference>